<keyword evidence="3" id="KW-1185">Reference proteome</keyword>
<dbReference type="AlphaFoldDB" id="A0A9P7AFT0"/>
<name>A0A9P7AFT0_9AGAM</name>
<feature type="domain" description="Tf2-1-like SH3-like" evidence="1">
    <location>
        <begin position="1"/>
        <end position="45"/>
    </location>
</feature>
<sequence>KFMPRFNGPYTILETHPETLTYTLDLPNSPNIFPTFHSSQLRPYHATDKELFPLRDFPRPGPVVTEDGQMENFIEKIMD</sequence>
<dbReference type="GeneID" id="64590450"/>
<comment type="caution">
    <text evidence="2">The sequence shown here is derived from an EMBL/GenBank/DDBJ whole genome shotgun (WGS) entry which is preliminary data.</text>
</comment>
<dbReference type="RefSeq" id="XP_041154769.1">
    <property type="nucleotide sequence ID" value="XM_041296686.1"/>
</dbReference>
<dbReference type="EMBL" id="JABBWE010000079">
    <property type="protein sequence ID" value="KAG1787419.1"/>
    <property type="molecule type" value="Genomic_DNA"/>
</dbReference>
<dbReference type="Proteomes" id="UP000719766">
    <property type="component" value="Unassembled WGS sequence"/>
</dbReference>
<reference evidence="2" key="1">
    <citation type="journal article" date="2020" name="New Phytol.">
        <title>Comparative genomics reveals dynamic genome evolution in host specialist ectomycorrhizal fungi.</title>
        <authorList>
            <person name="Lofgren L.A."/>
            <person name="Nguyen N.H."/>
            <person name="Vilgalys R."/>
            <person name="Ruytinx J."/>
            <person name="Liao H.L."/>
            <person name="Branco S."/>
            <person name="Kuo A."/>
            <person name="LaButti K."/>
            <person name="Lipzen A."/>
            <person name="Andreopoulos W."/>
            <person name="Pangilinan J."/>
            <person name="Riley R."/>
            <person name="Hundley H."/>
            <person name="Na H."/>
            <person name="Barry K."/>
            <person name="Grigoriev I.V."/>
            <person name="Stajich J.E."/>
            <person name="Kennedy P.G."/>
        </authorList>
    </citation>
    <scope>NUCLEOTIDE SEQUENCE</scope>
    <source>
        <strain evidence="2">S12</strain>
    </source>
</reference>
<evidence type="ECO:0000313" key="3">
    <source>
        <dbReference type="Proteomes" id="UP000719766"/>
    </source>
</evidence>
<dbReference type="InterPro" id="IPR056924">
    <property type="entry name" value="SH3_Tf2-1"/>
</dbReference>
<evidence type="ECO:0000313" key="2">
    <source>
        <dbReference type="EMBL" id="KAG1787419.1"/>
    </source>
</evidence>
<protein>
    <recommendedName>
        <fullName evidence="1">Tf2-1-like SH3-like domain-containing protein</fullName>
    </recommendedName>
</protein>
<dbReference type="OrthoDB" id="3268967at2759"/>
<feature type="non-terminal residue" evidence="2">
    <location>
        <position position="79"/>
    </location>
</feature>
<feature type="non-terminal residue" evidence="2">
    <location>
        <position position="1"/>
    </location>
</feature>
<accession>A0A9P7AFT0</accession>
<proteinExistence type="predicted"/>
<dbReference type="Pfam" id="PF24626">
    <property type="entry name" value="SH3_Tf2-1"/>
    <property type="match status" value="1"/>
</dbReference>
<gene>
    <name evidence="2" type="ORF">HD556DRAFT_1216023</name>
</gene>
<organism evidence="2 3">
    <name type="scientific">Suillus plorans</name>
    <dbReference type="NCBI Taxonomy" id="116603"/>
    <lineage>
        <taxon>Eukaryota</taxon>
        <taxon>Fungi</taxon>
        <taxon>Dikarya</taxon>
        <taxon>Basidiomycota</taxon>
        <taxon>Agaricomycotina</taxon>
        <taxon>Agaricomycetes</taxon>
        <taxon>Agaricomycetidae</taxon>
        <taxon>Boletales</taxon>
        <taxon>Suillineae</taxon>
        <taxon>Suillaceae</taxon>
        <taxon>Suillus</taxon>
    </lineage>
</organism>
<evidence type="ECO:0000259" key="1">
    <source>
        <dbReference type="Pfam" id="PF24626"/>
    </source>
</evidence>